<feature type="region of interest" description="Disordered" evidence="1">
    <location>
        <begin position="2200"/>
        <end position="2265"/>
    </location>
</feature>
<dbReference type="PANTHER" id="PTHR34730:SF1">
    <property type="entry name" value="PARAQUAT-INDUCIBLE PROTEIN A"/>
    <property type="match status" value="1"/>
</dbReference>
<dbReference type="PANTHER" id="PTHR34730">
    <property type="entry name" value="UNNAMED PRODUCT"/>
    <property type="match status" value="1"/>
</dbReference>
<evidence type="ECO:0000256" key="3">
    <source>
        <dbReference type="SAM" id="SignalP"/>
    </source>
</evidence>
<feature type="transmembrane region" description="Helical" evidence="2">
    <location>
        <begin position="1883"/>
        <end position="1906"/>
    </location>
</feature>
<organism evidence="4 5">
    <name type="scientific">Durusdinium trenchii</name>
    <dbReference type="NCBI Taxonomy" id="1381693"/>
    <lineage>
        <taxon>Eukaryota</taxon>
        <taxon>Sar</taxon>
        <taxon>Alveolata</taxon>
        <taxon>Dinophyceae</taxon>
        <taxon>Suessiales</taxon>
        <taxon>Symbiodiniaceae</taxon>
        <taxon>Durusdinium</taxon>
    </lineage>
</organism>
<accession>A0ABP0P706</accession>
<feature type="transmembrane region" description="Helical" evidence="2">
    <location>
        <begin position="1762"/>
        <end position="1784"/>
    </location>
</feature>
<feature type="chain" id="PRO_5046766446" evidence="3">
    <location>
        <begin position="23"/>
        <end position="2265"/>
    </location>
</feature>
<protein>
    <submittedName>
        <fullName evidence="4">Intermembrane transport protein PqiA</fullName>
    </submittedName>
</protein>
<evidence type="ECO:0000256" key="1">
    <source>
        <dbReference type="SAM" id="MobiDB-lite"/>
    </source>
</evidence>
<feature type="transmembrane region" description="Helical" evidence="2">
    <location>
        <begin position="2005"/>
        <end position="2031"/>
    </location>
</feature>
<keyword evidence="2" id="KW-0472">Membrane</keyword>
<keyword evidence="2" id="KW-0812">Transmembrane</keyword>
<keyword evidence="2" id="KW-1133">Transmembrane helix</keyword>
<evidence type="ECO:0000256" key="2">
    <source>
        <dbReference type="SAM" id="Phobius"/>
    </source>
</evidence>
<evidence type="ECO:0000313" key="5">
    <source>
        <dbReference type="Proteomes" id="UP001642464"/>
    </source>
</evidence>
<dbReference type="Pfam" id="PF04403">
    <property type="entry name" value="PqiA"/>
    <property type="match status" value="1"/>
</dbReference>
<keyword evidence="3" id="KW-0732">Signal</keyword>
<proteinExistence type="predicted"/>
<keyword evidence="5" id="KW-1185">Reference proteome</keyword>
<feature type="transmembrane region" description="Helical" evidence="2">
    <location>
        <begin position="1804"/>
        <end position="1824"/>
    </location>
</feature>
<dbReference type="EMBL" id="CAXAMM010033747">
    <property type="protein sequence ID" value="CAK9071830.1"/>
    <property type="molecule type" value="Genomic_DNA"/>
</dbReference>
<evidence type="ECO:0000313" key="4">
    <source>
        <dbReference type="EMBL" id="CAK9071830.1"/>
    </source>
</evidence>
<feature type="transmembrane region" description="Helical" evidence="2">
    <location>
        <begin position="2070"/>
        <end position="2095"/>
    </location>
</feature>
<feature type="transmembrane region" description="Helical" evidence="2">
    <location>
        <begin position="1648"/>
        <end position="1667"/>
    </location>
</feature>
<gene>
    <name evidence="4" type="ORF">SCF082_LOCUS35451</name>
</gene>
<feature type="transmembrane region" description="Helical" evidence="2">
    <location>
        <begin position="1959"/>
        <end position="1984"/>
    </location>
</feature>
<feature type="compositionally biased region" description="Low complexity" evidence="1">
    <location>
        <begin position="2222"/>
        <end position="2245"/>
    </location>
</feature>
<comment type="caution">
    <text evidence="4">The sequence shown here is derived from an EMBL/GenBank/DDBJ whole genome shotgun (WGS) entry which is preliminary data.</text>
</comment>
<sequence>MLGRVVAAAVVAGIALVEPARADFFSEYLDGKTFGDDPGPCPFQDGTCAGSIQDLPDSVKAIEVCLDEDNQGGCGEIGDVVPRGDFEIWELQCDNVRVNDIRLSHVLNGAGTKLDGTIDVTAFKLSCTGRIRIVDLELSLGGFGILTTIEGDFALDQDSTEPGVTLELGIDFFAETGTTFSTDLPEFLRIPYEECDIDPQLGLDLTLDNGDFEALSVLLGSLPISVSFFINILGLGPALLNAIILIAEAVLGGIICQLAEEAALLEATGDPGILNIVWTEIRDQVEIWAQSVGEDVAFADSDANLLSKGITQAEIDASIDLAESALVEGLSAGLNGFLGAISDSPGYVGRLVVNEFVDRVTEPDGELAFDLVELGADLEVTVPINITDVTVRLERVKLGGLSSFETFQILDNNYNDIPANRFKRTFSNNFELSSFSLEVDAYVLLERGNWVTESCNFPGPTNTCPPGPLGDSSEFTFSFSIDVADVNFDASLLTLVDPDNLDELQVGQLTDIDFEADAVAGLSNAVTCLSPAFYAINVTDLTASIGPISNPQLVNFDGTGLSNLISDSISFGADLVKGALQTKFPGIANGPIRETINDAFLLDVTAPGRLGTPADCLPWQGPTGLPPSPLDFDSALFEPVLVILNEGLGGNPITDTGADINELFDALLNFYADTFPEDFPLQTTGQGSWGLTQTFKDTLEAPPFVPSGPDVIAIRDIRITNLDSIYRLEAASPNQGLDIVLGLGGELQPSDGSPATGTPNPLVIVVDLEVVQTSSGTNERAELIFNLEELDLGITLEELVIDFDFFNAIQVKNLGNVACLLSTLDRAEFPELARTVSLSALTFSVNSLVGPNVGTPLGSALNTLAGETPSDRAKALVTTLIDVGLNAVLDAVEAVPEDFADLTPVTCLLEEDPLGSVTVLLSLDLPNVTEFQEVCLADIEPLPPVGASELVVTNGEELPDILNFLLSPLTSLLQGAFELTKGSTLENVLVALANSTVVPILELDPTSNATDPKVDLVLDLETFGFLIDFSDNDPGFKFSVGTLRAKSVNKLLNSLELFEPIGKYTLRNTIELDAGSVLDVEIVSTLQIDAEAAGEGPGIIEENITTKLEVNEFSLEAETVLGINTKSFGELAVGHLLDIDENQNFVVTDYAVDCLLSVLYPNGIFFRKLEISLTDVTNIEVTTGNEIVSPGVEALLGAIIDIVADFYQAAVTNISQNCVRTFVNEFLEESRAVAADGGCPPVELLPPVPLSGQDRIFRFNTAQIITDFLDLWFEEIVDNDYDPLEVVLDASVGATTYLPKNPNEDESLSATLPLLYNGVNYGTVFAELSNIKVNNNDPFLVDELRLLVPYGGNGEPLYPRGPVPVVGDRRQLGFRRELQATIPPEDIPYMTETTFVNGGPLVLEFDLTFNSEDLFEDFDNLVNNVNVKLTVEDLVFGIQFFLALDLVKFHDTRFNSITSLEEIPCALVPVEAFRPTDFNLSTSAIDLELSCIGTCDLPFLKPLETGPPFKTTNGDTISTLFDNLIEFGNEFVASRDFQNVIDASIATAESDCERLLEIAAGLVDLSLSEKDDVASIFLYIFLGGAAIAGVGAFFLLPLHKTRRKRTLALNLQREDVVEGEKIGGALALTELKIKSIFAHPITPVGAKYFVPFILVMNVVGLVVAIVFSEAANIIIQVTVLDATTRPVVLVPFTLASTINDTWNSGAWPLALLIVIASCMWPVVKNLMLLFFWFAPATVCSVEKRHRILEILDLLGKWSFLDVYVIVVTLAALRVYVTGAFYVNLAFLDEQFFIADVNVTPENGIVLLCFVAAVSLVINHVIIYFHNQAEESNRIIQDKINGLPDTSKKVPARAAVRRSVITHVFAGTTRDGGVRTINQFRAKVLLGVGLIAMVCIVVGISLPVITFELNGLIGLLLEEISRDSPQVEGSLATKTYSVLSMGSTLNETPTASSFEIIVNIFFQFLFAVSIYIGPLVLLTVILFLFTLPVSLGNLRAMYFWTKIASYWAALEVFIVAMFFTILEISVVTQFIVDFITNDLCGNVSSLIAFAVDDPDTDAFCLDVVGNLESGFAILSLGLVLELTVFLVASTVAFAVYEDRYFVSYRNLRDNVVPKKRGTIGRAILRMMTVIEHPKGVQRDGEVPVEIGPFSALDADDNDLVNGNASCTEKLFFCCSIERGQSSAEARVMAWEKRFAAVTTPYEPPARESSFAPVRQSSTQMRETSFTRNSSFQSSGSRRSQGSVQRVATNPRFRESQVTRDSDSVDV</sequence>
<feature type="transmembrane region" description="Helical" evidence="2">
    <location>
        <begin position="1709"/>
        <end position="1741"/>
    </location>
</feature>
<feature type="compositionally biased region" description="Basic and acidic residues" evidence="1">
    <location>
        <begin position="2250"/>
        <end position="2265"/>
    </location>
</feature>
<feature type="transmembrane region" description="Helical" evidence="2">
    <location>
        <begin position="1576"/>
        <end position="1596"/>
    </location>
</feature>
<dbReference type="InterPro" id="IPR007498">
    <property type="entry name" value="PqiA-like"/>
</dbReference>
<dbReference type="Proteomes" id="UP001642464">
    <property type="component" value="Unassembled WGS sequence"/>
</dbReference>
<name>A0ABP0P706_9DINO</name>
<reference evidence="4 5" key="1">
    <citation type="submission" date="2024-02" db="EMBL/GenBank/DDBJ databases">
        <authorList>
            <person name="Chen Y."/>
            <person name="Shah S."/>
            <person name="Dougan E. K."/>
            <person name="Thang M."/>
            <person name="Chan C."/>
        </authorList>
    </citation>
    <scope>NUCLEOTIDE SEQUENCE [LARGE SCALE GENOMIC DNA]</scope>
</reference>
<feature type="signal peptide" evidence="3">
    <location>
        <begin position="1"/>
        <end position="22"/>
    </location>
</feature>